<dbReference type="EMBL" id="DTDP01000001">
    <property type="protein sequence ID" value="HGK53395.1"/>
    <property type="molecule type" value="Genomic_DNA"/>
</dbReference>
<sequence>MCLGIPGKIIETYEKDGIKMGKVLFGNVKREVCLSFTPEAKAGDYVIVHVGFSISVIDEKEAMEIFETFKEIDEIYK</sequence>
<accession>A0A7V3ZS71</accession>
<dbReference type="PRINTS" id="PR00445">
    <property type="entry name" value="HUPFHYPC"/>
</dbReference>
<proteinExistence type="inferred from homology"/>
<gene>
    <name evidence="2" type="ORF">ENU72_00015</name>
</gene>
<protein>
    <submittedName>
        <fullName evidence="2">HypC/HybG/HupF family hydrogenase formation chaperone</fullName>
    </submittedName>
</protein>
<reference evidence="2" key="1">
    <citation type="journal article" date="2020" name="mSystems">
        <title>Genome- and Community-Level Interaction Insights into Carbon Utilization and Element Cycling Functions of Hydrothermarchaeota in Hydrothermal Sediment.</title>
        <authorList>
            <person name="Zhou Z."/>
            <person name="Liu Y."/>
            <person name="Xu W."/>
            <person name="Pan J."/>
            <person name="Luo Z.H."/>
            <person name="Li M."/>
        </authorList>
    </citation>
    <scope>NUCLEOTIDE SEQUENCE [LARGE SCALE GENOMIC DNA]</scope>
    <source>
        <strain evidence="2">SpSt-695</strain>
    </source>
</reference>
<name>A0A7V3ZS71_UNCW3</name>
<dbReference type="InterPro" id="IPR001109">
    <property type="entry name" value="Hydrogenase_HupF/HypC"/>
</dbReference>
<dbReference type="PANTHER" id="PTHR35177:SF2">
    <property type="entry name" value="HYDROGENASE MATURATION FACTOR HYBG"/>
    <property type="match status" value="1"/>
</dbReference>
<dbReference type="InterPro" id="IPR019812">
    <property type="entry name" value="Hydgase_assmbl_chp_CS"/>
</dbReference>
<dbReference type="FunFam" id="2.30.30.140:FF:000022">
    <property type="entry name" value="Hydrogenase assembly chaperone HybG"/>
    <property type="match status" value="1"/>
</dbReference>
<organism evidence="2">
    <name type="scientific">candidate division WOR-3 bacterium</name>
    <dbReference type="NCBI Taxonomy" id="2052148"/>
    <lineage>
        <taxon>Bacteria</taxon>
        <taxon>Bacteria division WOR-3</taxon>
    </lineage>
</organism>
<dbReference type="GO" id="GO:0051604">
    <property type="term" value="P:protein maturation"/>
    <property type="evidence" value="ECO:0007669"/>
    <property type="project" value="TreeGrafter"/>
</dbReference>
<dbReference type="Gene3D" id="2.30.30.140">
    <property type="match status" value="1"/>
</dbReference>
<dbReference type="NCBIfam" id="TIGR00074">
    <property type="entry name" value="hypC_hupF"/>
    <property type="match status" value="1"/>
</dbReference>
<dbReference type="PROSITE" id="PS01097">
    <property type="entry name" value="HUPF_HYPC"/>
    <property type="match status" value="1"/>
</dbReference>
<dbReference type="Pfam" id="PF01455">
    <property type="entry name" value="HupF_HypC"/>
    <property type="match status" value="1"/>
</dbReference>
<evidence type="ECO:0000313" key="2">
    <source>
        <dbReference type="EMBL" id="HGK53395.1"/>
    </source>
</evidence>
<dbReference type="PANTHER" id="PTHR35177">
    <property type="entry name" value="HYDROGENASE MATURATION FACTOR HYBG"/>
    <property type="match status" value="1"/>
</dbReference>
<dbReference type="GO" id="GO:1902670">
    <property type="term" value="F:carbon dioxide binding"/>
    <property type="evidence" value="ECO:0007669"/>
    <property type="project" value="TreeGrafter"/>
</dbReference>
<dbReference type="SUPFAM" id="SSF159127">
    <property type="entry name" value="HupF/HypC-like"/>
    <property type="match status" value="1"/>
</dbReference>
<dbReference type="AlphaFoldDB" id="A0A7V3ZS71"/>
<comment type="caution">
    <text evidence="2">The sequence shown here is derived from an EMBL/GenBank/DDBJ whole genome shotgun (WGS) entry which is preliminary data.</text>
</comment>
<dbReference type="GO" id="GO:0005506">
    <property type="term" value="F:iron ion binding"/>
    <property type="evidence" value="ECO:0007669"/>
    <property type="project" value="TreeGrafter"/>
</dbReference>
<comment type="similarity">
    <text evidence="1">Belongs to the HupF/HypC family.</text>
</comment>
<evidence type="ECO:0000256" key="1">
    <source>
        <dbReference type="ARBA" id="ARBA00006018"/>
    </source>
</evidence>